<evidence type="ECO:0000313" key="6">
    <source>
        <dbReference type="EMBL" id="SLM29111.1"/>
    </source>
</evidence>
<feature type="domain" description="Zinc finger DksA/TraR C4-type" evidence="4">
    <location>
        <begin position="170"/>
        <end position="203"/>
    </location>
</feature>
<feature type="domain" description="Formylmethanofuran dehydrogenase subunit E" evidence="5">
    <location>
        <begin position="16"/>
        <end position="153"/>
    </location>
</feature>
<dbReference type="SUPFAM" id="SSF143555">
    <property type="entry name" value="FwdE-like"/>
    <property type="match status" value="1"/>
</dbReference>
<dbReference type="AlphaFoldDB" id="A0A1W1H9G4"/>
<organism evidence="6 7">
    <name type="scientific">Desulfamplus magnetovallimortis</name>
    <dbReference type="NCBI Taxonomy" id="1246637"/>
    <lineage>
        <taxon>Bacteria</taxon>
        <taxon>Pseudomonadati</taxon>
        <taxon>Thermodesulfobacteriota</taxon>
        <taxon>Desulfobacteria</taxon>
        <taxon>Desulfobacterales</taxon>
        <taxon>Desulfobacteraceae</taxon>
        <taxon>Desulfamplus</taxon>
    </lineage>
</organism>
<dbReference type="OrthoDB" id="9804309at2"/>
<dbReference type="Pfam" id="PF01258">
    <property type="entry name" value="zf-dskA_traR"/>
    <property type="match status" value="1"/>
</dbReference>
<evidence type="ECO:0000313" key="7">
    <source>
        <dbReference type="Proteomes" id="UP000191931"/>
    </source>
</evidence>
<dbReference type="EMBL" id="FWEV01000077">
    <property type="protein sequence ID" value="SLM29111.1"/>
    <property type="molecule type" value="Genomic_DNA"/>
</dbReference>
<dbReference type="Gene3D" id="3.30.1330.130">
    <property type="match status" value="1"/>
</dbReference>
<name>A0A1W1H9G4_9BACT</name>
<evidence type="ECO:0000259" key="5">
    <source>
        <dbReference type="Pfam" id="PF02663"/>
    </source>
</evidence>
<keyword evidence="1" id="KW-0479">Metal-binding</keyword>
<dbReference type="InterPro" id="IPR053194">
    <property type="entry name" value="tRNA_methyltr_O"/>
</dbReference>
<dbReference type="PANTHER" id="PTHR39418:SF1">
    <property type="entry name" value="DEHYDROGENASE"/>
    <property type="match status" value="1"/>
</dbReference>
<dbReference type="Proteomes" id="UP000191931">
    <property type="component" value="Unassembled WGS sequence"/>
</dbReference>
<evidence type="ECO:0000256" key="1">
    <source>
        <dbReference type="ARBA" id="ARBA00022723"/>
    </source>
</evidence>
<dbReference type="PIRSF" id="PIRSF006578">
    <property type="entry name" value="FwdE"/>
    <property type="match status" value="1"/>
</dbReference>
<proteinExistence type="predicted"/>
<keyword evidence="3" id="KW-0862">Zinc</keyword>
<dbReference type="InterPro" id="IPR000962">
    <property type="entry name" value="Znf_DskA_TraR"/>
</dbReference>
<dbReference type="InterPro" id="IPR003814">
    <property type="entry name" value="FmdEsu_dom"/>
</dbReference>
<evidence type="ECO:0000259" key="4">
    <source>
        <dbReference type="Pfam" id="PF01258"/>
    </source>
</evidence>
<keyword evidence="2" id="KW-0863">Zinc-finger</keyword>
<reference evidence="6 7" key="1">
    <citation type="submission" date="2017-03" db="EMBL/GenBank/DDBJ databases">
        <authorList>
            <person name="Afonso C.L."/>
            <person name="Miller P.J."/>
            <person name="Scott M.A."/>
            <person name="Spackman E."/>
            <person name="Goraichik I."/>
            <person name="Dimitrov K.M."/>
            <person name="Suarez D.L."/>
            <person name="Swayne D.E."/>
        </authorList>
    </citation>
    <scope>NUCLEOTIDE SEQUENCE [LARGE SCALE GENOMIC DNA]</scope>
    <source>
        <strain evidence="6">PRJEB14757</strain>
    </source>
</reference>
<dbReference type="RefSeq" id="WP_080805797.1">
    <property type="nucleotide sequence ID" value="NZ_LT828551.1"/>
</dbReference>
<sequence length="205" mass="23280">MSCTINQELIDKTIEFHGHTCPGLAIGIRLSELAMTRLDIHNASAKVCVAETDMCALDAVQFLTGCSIGKGNLIHRDYGKSGFTFFNRDTGKGFRALFREDFRSSDPHKEEVTSLMKKISSNQATEEEKRACEAHRKDAIKRVMNAKLESLFTVSEISEPPVRPAKILQSIECEECREMTMESRIRRFDGRYLCIPCFIKHEQKI</sequence>
<evidence type="ECO:0000256" key="2">
    <source>
        <dbReference type="ARBA" id="ARBA00022771"/>
    </source>
</evidence>
<dbReference type="GO" id="GO:0008270">
    <property type="term" value="F:zinc ion binding"/>
    <property type="evidence" value="ECO:0007669"/>
    <property type="project" value="UniProtKB-KW"/>
</dbReference>
<evidence type="ECO:0000256" key="3">
    <source>
        <dbReference type="ARBA" id="ARBA00022833"/>
    </source>
</evidence>
<dbReference type="Pfam" id="PF02663">
    <property type="entry name" value="FmdE"/>
    <property type="match status" value="1"/>
</dbReference>
<keyword evidence="7" id="KW-1185">Reference proteome</keyword>
<gene>
    <name evidence="6" type="ORF">MTBBW1_1680023</name>
</gene>
<dbReference type="PANTHER" id="PTHR39418">
    <property type="entry name" value="DEHYDROGENASE-RELATED"/>
    <property type="match status" value="1"/>
</dbReference>
<dbReference type="STRING" id="1246637.MTBBW1_1680023"/>
<accession>A0A1W1H9G4</accession>
<dbReference type="InterPro" id="IPR026328">
    <property type="entry name" value="FmdE"/>
</dbReference>
<protein>
    <submittedName>
        <fullName evidence="6">Putative formylmethanofuran dehydrogenase, subunit E</fullName>
    </submittedName>
</protein>